<reference evidence="8 9" key="1">
    <citation type="submission" date="2022-05" db="EMBL/GenBank/DDBJ databases">
        <authorList>
            <consortium name="Genoscope - CEA"/>
            <person name="William W."/>
        </authorList>
    </citation>
    <scope>NUCLEOTIDE SEQUENCE [LARGE SCALE GENOMIC DNA]</scope>
</reference>
<comment type="subcellular location">
    <subcellularLocation>
        <location evidence="1">Nucleus</location>
    </subcellularLocation>
</comment>
<evidence type="ECO:0000256" key="5">
    <source>
        <dbReference type="ARBA" id="ARBA00023163"/>
    </source>
</evidence>
<evidence type="ECO:0000256" key="1">
    <source>
        <dbReference type="ARBA" id="ARBA00004123"/>
    </source>
</evidence>
<accession>A0ABN8NTP4</accession>
<dbReference type="Pfam" id="PF04852">
    <property type="entry name" value="ALOG_dom"/>
    <property type="match status" value="1"/>
</dbReference>
<dbReference type="PANTHER" id="PTHR31165:SF2">
    <property type="entry name" value="ALOG DOMAIN-CONTAINING PROTEIN"/>
    <property type="match status" value="1"/>
</dbReference>
<keyword evidence="9" id="KW-1185">Reference proteome</keyword>
<keyword evidence="5" id="KW-0804">Transcription</keyword>
<evidence type="ECO:0000256" key="2">
    <source>
        <dbReference type="ARBA" id="ARBA00010308"/>
    </source>
</evidence>
<sequence length="343" mass="38086">MTKLNIELHLTFVPSFQNQADAPSRRLTLQDAKLCPSLWVVVQELYGGEDGNSVDLMARPSNAQSDLSGAQLPFFSETLLPGSLGVNVFAQSPDLYDASIFKNPYVFPSICLIPHVIQYLRSLQLSYTIVIPDVCLRPFVPVVSCPSCSYPNDNLFLFCQMCGYRRKTNSQNVPTSKISVDLQAIDNRLEQLKSTSLQSAYSKQKCSLRTEFEKFLASLPNSKTILSASPTDINRFLAWKDQHDKTVVHSDGCSDSHLQSTAKCKCPKRLAFKTVDSYIGKLRAIFKETGRCGEWNSMLGSGNPAASPEVQKYQKASTEEPLQARIAPKQAVPLYSLRVTELG</sequence>
<keyword evidence="6" id="KW-0539">Nucleus</keyword>
<comment type="similarity">
    <text evidence="2">Belongs to the plant homeotic and developmental regulators ALOG protein family.</text>
</comment>
<name>A0ABN8NTP4_9CNID</name>
<dbReference type="Proteomes" id="UP001159405">
    <property type="component" value="Unassembled WGS sequence"/>
</dbReference>
<dbReference type="PANTHER" id="PTHR31165">
    <property type="entry name" value="PROTEIN G1-LIKE2"/>
    <property type="match status" value="1"/>
</dbReference>
<feature type="domain" description="ALOG" evidence="7">
    <location>
        <begin position="200"/>
        <end position="333"/>
    </location>
</feature>
<proteinExistence type="inferred from homology"/>
<dbReference type="PROSITE" id="PS51697">
    <property type="entry name" value="ALOG"/>
    <property type="match status" value="1"/>
</dbReference>
<organism evidence="8 9">
    <name type="scientific">Porites lobata</name>
    <dbReference type="NCBI Taxonomy" id="104759"/>
    <lineage>
        <taxon>Eukaryota</taxon>
        <taxon>Metazoa</taxon>
        <taxon>Cnidaria</taxon>
        <taxon>Anthozoa</taxon>
        <taxon>Hexacorallia</taxon>
        <taxon>Scleractinia</taxon>
        <taxon>Fungiina</taxon>
        <taxon>Poritidae</taxon>
        <taxon>Porites</taxon>
    </lineage>
</organism>
<dbReference type="InterPro" id="IPR006936">
    <property type="entry name" value="ALOG_dom"/>
</dbReference>
<keyword evidence="3" id="KW-0805">Transcription regulation</keyword>
<evidence type="ECO:0000313" key="9">
    <source>
        <dbReference type="Proteomes" id="UP001159405"/>
    </source>
</evidence>
<evidence type="ECO:0000256" key="6">
    <source>
        <dbReference type="ARBA" id="ARBA00023242"/>
    </source>
</evidence>
<protein>
    <recommendedName>
        <fullName evidence="7">ALOG domain-containing protein</fullName>
    </recommendedName>
</protein>
<dbReference type="InterPro" id="IPR040222">
    <property type="entry name" value="ALOG"/>
</dbReference>
<evidence type="ECO:0000256" key="3">
    <source>
        <dbReference type="ARBA" id="ARBA00023015"/>
    </source>
</evidence>
<evidence type="ECO:0000313" key="8">
    <source>
        <dbReference type="EMBL" id="CAH3117871.1"/>
    </source>
</evidence>
<dbReference type="EMBL" id="CALNXK010000031">
    <property type="protein sequence ID" value="CAH3117871.1"/>
    <property type="molecule type" value="Genomic_DNA"/>
</dbReference>
<gene>
    <name evidence="8" type="ORF">PLOB_00026138</name>
</gene>
<keyword evidence="4" id="KW-0238">DNA-binding</keyword>
<evidence type="ECO:0000256" key="4">
    <source>
        <dbReference type="ARBA" id="ARBA00023125"/>
    </source>
</evidence>
<comment type="caution">
    <text evidence="8">The sequence shown here is derived from an EMBL/GenBank/DDBJ whole genome shotgun (WGS) entry which is preliminary data.</text>
</comment>
<evidence type="ECO:0000259" key="7">
    <source>
        <dbReference type="PROSITE" id="PS51697"/>
    </source>
</evidence>